<feature type="chain" id="PRO_5025000592" description="PknH-like protein" evidence="1">
    <location>
        <begin position="23"/>
        <end position="213"/>
    </location>
</feature>
<dbReference type="RefSeq" id="WP_121253668.1">
    <property type="nucleotide sequence ID" value="NZ_RBIL01000002.1"/>
</dbReference>
<keyword evidence="3" id="KW-1185">Reference proteome</keyword>
<gene>
    <name evidence="2" type="ORF">C8N24_4173</name>
</gene>
<accession>A0A660L2I8</accession>
<proteinExistence type="predicted"/>
<dbReference type="AlphaFoldDB" id="A0A660L2I8"/>
<evidence type="ECO:0000313" key="3">
    <source>
        <dbReference type="Proteomes" id="UP000278962"/>
    </source>
</evidence>
<feature type="signal peptide" evidence="1">
    <location>
        <begin position="1"/>
        <end position="22"/>
    </location>
</feature>
<keyword evidence="1" id="KW-0732">Signal</keyword>
<evidence type="ECO:0000256" key="1">
    <source>
        <dbReference type="SAM" id="SignalP"/>
    </source>
</evidence>
<dbReference type="PROSITE" id="PS51257">
    <property type="entry name" value="PROKAR_LIPOPROTEIN"/>
    <property type="match status" value="1"/>
</dbReference>
<name>A0A660L2I8_9ACTN</name>
<organism evidence="2 3">
    <name type="scientific">Solirubrobacter pauli</name>
    <dbReference type="NCBI Taxonomy" id="166793"/>
    <lineage>
        <taxon>Bacteria</taxon>
        <taxon>Bacillati</taxon>
        <taxon>Actinomycetota</taxon>
        <taxon>Thermoleophilia</taxon>
        <taxon>Solirubrobacterales</taxon>
        <taxon>Solirubrobacteraceae</taxon>
        <taxon>Solirubrobacter</taxon>
    </lineage>
</organism>
<evidence type="ECO:0000313" key="2">
    <source>
        <dbReference type="EMBL" id="RKQ86163.1"/>
    </source>
</evidence>
<dbReference type="EMBL" id="RBIL01000002">
    <property type="protein sequence ID" value="RKQ86163.1"/>
    <property type="molecule type" value="Genomic_DNA"/>
</dbReference>
<sequence length="213" mass="22823">MKTLILTSLAAVLLLAGCGADAPKKTDRAHAESAVLRLADFPSGWRAAEQARTDIKSPCLAVEDAKRAVSGGATSRTFRRGESTQAESSVYVFPDEAAARTAFAGVSADETTSCFGAILAKSIASQPGVQFRKLRLEPIAQAELGDERAARRVIVSAVIDEVDLELIADFVFVRSGRGVSIQSYVDVLQPFGDELRDRLARATAERLEAELRV</sequence>
<dbReference type="Proteomes" id="UP000278962">
    <property type="component" value="Unassembled WGS sequence"/>
</dbReference>
<evidence type="ECO:0008006" key="4">
    <source>
        <dbReference type="Google" id="ProtNLM"/>
    </source>
</evidence>
<protein>
    <recommendedName>
        <fullName evidence="4">PknH-like protein</fullName>
    </recommendedName>
</protein>
<comment type="caution">
    <text evidence="2">The sequence shown here is derived from an EMBL/GenBank/DDBJ whole genome shotgun (WGS) entry which is preliminary data.</text>
</comment>
<reference evidence="2 3" key="1">
    <citation type="submission" date="2018-10" db="EMBL/GenBank/DDBJ databases">
        <title>Genomic Encyclopedia of Archaeal and Bacterial Type Strains, Phase II (KMG-II): from individual species to whole genera.</title>
        <authorList>
            <person name="Goeker M."/>
        </authorList>
    </citation>
    <scope>NUCLEOTIDE SEQUENCE [LARGE SCALE GENOMIC DNA]</scope>
    <source>
        <strain evidence="2 3">DSM 14954</strain>
    </source>
</reference>